<dbReference type="EMBL" id="JAUSVO010000001">
    <property type="protein sequence ID" value="MDQ0436370.1"/>
    <property type="molecule type" value="Genomic_DNA"/>
</dbReference>
<organism evidence="2 3">
    <name type="scientific">Kaistia dalseonensis</name>
    <dbReference type="NCBI Taxonomy" id="410840"/>
    <lineage>
        <taxon>Bacteria</taxon>
        <taxon>Pseudomonadati</taxon>
        <taxon>Pseudomonadota</taxon>
        <taxon>Alphaproteobacteria</taxon>
        <taxon>Hyphomicrobiales</taxon>
        <taxon>Kaistiaceae</taxon>
        <taxon>Kaistia</taxon>
    </lineage>
</organism>
<dbReference type="Gene3D" id="3.40.50.300">
    <property type="entry name" value="P-loop containing nucleotide triphosphate hydrolases"/>
    <property type="match status" value="1"/>
</dbReference>
<dbReference type="Proteomes" id="UP001241603">
    <property type="component" value="Unassembled WGS sequence"/>
</dbReference>
<dbReference type="SUPFAM" id="SSF52540">
    <property type="entry name" value="P-loop containing nucleoside triphosphate hydrolases"/>
    <property type="match status" value="1"/>
</dbReference>
<keyword evidence="3" id="KW-1185">Reference proteome</keyword>
<evidence type="ECO:0000313" key="2">
    <source>
        <dbReference type="EMBL" id="MDQ0436370.1"/>
    </source>
</evidence>
<sequence>MGVRNYLIEGVSGSGKTSVASELQRRGHHVVHGDRELAYQGDPETGEPLSSAARDGSGGDVAFEHRHHIWDVDKVRSLVADQSHPITFFCGGSRNFHRFIGWFDDVFVLSIDPDTLESRLADRPHDEFGGTPEQRAFIRLLHGAQDNVPATATAIDATAPLMSVVDDILSRCRRGL</sequence>
<accession>A0ABU0H242</accession>
<gene>
    <name evidence="2" type="ORF">QO014_000740</name>
</gene>
<dbReference type="GO" id="GO:0016301">
    <property type="term" value="F:kinase activity"/>
    <property type="evidence" value="ECO:0007669"/>
    <property type="project" value="UniProtKB-KW"/>
</dbReference>
<feature type="region of interest" description="Disordered" evidence="1">
    <location>
        <begin position="38"/>
        <end position="58"/>
    </location>
</feature>
<reference evidence="2 3" key="1">
    <citation type="submission" date="2023-07" db="EMBL/GenBank/DDBJ databases">
        <title>Genomic Encyclopedia of Type Strains, Phase IV (KMG-IV): sequencing the most valuable type-strain genomes for metagenomic binning, comparative biology and taxonomic classification.</title>
        <authorList>
            <person name="Goeker M."/>
        </authorList>
    </citation>
    <scope>NUCLEOTIDE SEQUENCE [LARGE SCALE GENOMIC DNA]</scope>
    <source>
        <strain evidence="2 3">B6-8</strain>
    </source>
</reference>
<dbReference type="Pfam" id="PF13238">
    <property type="entry name" value="AAA_18"/>
    <property type="match status" value="1"/>
</dbReference>
<protein>
    <submittedName>
        <fullName evidence="2">Broad-specificity NMP kinase</fullName>
    </submittedName>
</protein>
<name>A0ABU0H242_9HYPH</name>
<evidence type="ECO:0000313" key="3">
    <source>
        <dbReference type="Proteomes" id="UP001241603"/>
    </source>
</evidence>
<evidence type="ECO:0000256" key="1">
    <source>
        <dbReference type="SAM" id="MobiDB-lite"/>
    </source>
</evidence>
<keyword evidence="2" id="KW-0808">Transferase</keyword>
<keyword evidence="2" id="KW-0418">Kinase</keyword>
<proteinExistence type="predicted"/>
<dbReference type="InterPro" id="IPR027417">
    <property type="entry name" value="P-loop_NTPase"/>
</dbReference>
<comment type="caution">
    <text evidence="2">The sequence shown here is derived from an EMBL/GenBank/DDBJ whole genome shotgun (WGS) entry which is preliminary data.</text>
</comment>
<dbReference type="RefSeq" id="WP_266347288.1">
    <property type="nucleotide sequence ID" value="NZ_JAPKNG010000001.1"/>
</dbReference>